<dbReference type="AlphaFoldDB" id="A0A2N1M713"/>
<dbReference type="EMBL" id="LLXL01004404">
    <property type="protein sequence ID" value="PKK57426.1"/>
    <property type="molecule type" value="Genomic_DNA"/>
</dbReference>
<feature type="region of interest" description="Disordered" evidence="1">
    <location>
        <begin position="1"/>
        <end position="22"/>
    </location>
</feature>
<protein>
    <submittedName>
        <fullName evidence="2">Uncharacterized protein</fullName>
    </submittedName>
</protein>
<dbReference type="Proteomes" id="UP000233469">
    <property type="component" value="Unassembled WGS sequence"/>
</dbReference>
<evidence type="ECO:0000256" key="1">
    <source>
        <dbReference type="SAM" id="MobiDB-lite"/>
    </source>
</evidence>
<accession>A0A2N1M713</accession>
<proteinExistence type="predicted"/>
<reference evidence="2 3" key="1">
    <citation type="submission" date="2016-04" db="EMBL/GenBank/DDBJ databases">
        <title>Genome analyses suggest a sexual origin of heterokaryosis in a supposedly ancient asexual fungus.</title>
        <authorList>
            <person name="Ropars J."/>
            <person name="Sedzielewska K."/>
            <person name="Noel J."/>
            <person name="Charron P."/>
            <person name="Farinelli L."/>
            <person name="Marton T."/>
            <person name="Kruger M."/>
            <person name="Pelin A."/>
            <person name="Brachmann A."/>
            <person name="Corradi N."/>
        </authorList>
    </citation>
    <scope>NUCLEOTIDE SEQUENCE [LARGE SCALE GENOMIC DNA]</scope>
    <source>
        <strain evidence="2 3">C2</strain>
    </source>
</reference>
<reference evidence="2 3" key="2">
    <citation type="submission" date="2017-10" db="EMBL/GenBank/DDBJ databases">
        <title>Extensive intraspecific genome diversity in a model arbuscular mycorrhizal fungus.</title>
        <authorList>
            <person name="Chen E.C.H."/>
            <person name="Morin E."/>
            <person name="Baudet D."/>
            <person name="Noel J."/>
            <person name="Ndikumana S."/>
            <person name="Charron P."/>
            <person name="St-Onge C."/>
            <person name="Giorgi J."/>
            <person name="Grigoriev I.V."/>
            <person name="Roux C."/>
            <person name="Martin F.M."/>
            <person name="Corradi N."/>
        </authorList>
    </citation>
    <scope>NUCLEOTIDE SEQUENCE [LARGE SCALE GENOMIC DNA]</scope>
    <source>
        <strain evidence="2 3">C2</strain>
    </source>
</reference>
<evidence type="ECO:0000313" key="2">
    <source>
        <dbReference type="EMBL" id="PKK57426.1"/>
    </source>
</evidence>
<sequence length="88" mass="10495">MIDRKNLINNSLESSRRDDSNGTKINRWRVNFANFSKNNSPSIDTRRIILVPLEPSRRNDFNKLLIRFLQSLDDELLRKMNFEQSEKN</sequence>
<comment type="caution">
    <text evidence="2">The sequence shown here is derived from an EMBL/GenBank/DDBJ whole genome shotgun (WGS) entry which is preliminary data.</text>
</comment>
<evidence type="ECO:0000313" key="3">
    <source>
        <dbReference type="Proteomes" id="UP000233469"/>
    </source>
</evidence>
<gene>
    <name evidence="2" type="ORF">RhiirC2_798053</name>
</gene>
<name>A0A2N1M713_9GLOM</name>
<organism evidence="2 3">
    <name type="scientific">Rhizophagus irregularis</name>
    <dbReference type="NCBI Taxonomy" id="588596"/>
    <lineage>
        <taxon>Eukaryota</taxon>
        <taxon>Fungi</taxon>
        <taxon>Fungi incertae sedis</taxon>
        <taxon>Mucoromycota</taxon>
        <taxon>Glomeromycotina</taxon>
        <taxon>Glomeromycetes</taxon>
        <taxon>Glomerales</taxon>
        <taxon>Glomeraceae</taxon>
        <taxon>Rhizophagus</taxon>
    </lineage>
</organism>